<accession>A0A450YD37</accession>
<gene>
    <name evidence="2" type="ORF">BECKSD772E_GA0070983_102826</name>
    <name evidence="1" type="ORF">BECKSD772F_GA0070984_103922</name>
</gene>
<dbReference type="GO" id="GO:0042597">
    <property type="term" value="C:periplasmic space"/>
    <property type="evidence" value="ECO:0007669"/>
    <property type="project" value="InterPro"/>
</dbReference>
<proteinExistence type="predicted"/>
<protein>
    <submittedName>
        <fullName evidence="1">Protein refolding chaperone Spy/CpxP family</fullName>
    </submittedName>
</protein>
<reference evidence="1" key="1">
    <citation type="submission" date="2019-02" db="EMBL/GenBank/DDBJ databases">
        <authorList>
            <person name="Gruber-Vodicka R. H."/>
            <person name="Seah K. B. B."/>
        </authorList>
    </citation>
    <scope>NUCLEOTIDE SEQUENCE</scope>
    <source>
        <strain evidence="2">BECK_S1320</strain>
        <strain evidence="1">BECK_S1321</strain>
    </source>
</reference>
<dbReference type="EMBL" id="CAADFU010000028">
    <property type="protein sequence ID" value="VFK43703.1"/>
    <property type="molecule type" value="Genomic_DNA"/>
</dbReference>
<dbReference type="EMBL" id="CAADFR010000039">
    <property type="protein sequence ID" value="VFK39471.1"/>
    <property type="molecule type" value="Genomic_DNA"/>
</dbReference>
<dbReference type="Gene3D" id="1.20.120.1490">
    <property type="match status" value="1"/>
</dbReference>
<name>A0A450YD37_9GAMM</name>
<dbReference type="Pfam" id="PF07813">
    <property type="entry name" value="LTXXQ"/>
    <property type="match status" value="1"/>
</dbReference>
<dbReference type="AlphaFoldDB" id="A0A450YD37"/>
<evidence type="ECO:0000313" key="1">
    <source>
        <dbReference type="EMBL" id="VFK39471.1"/>
    </source>
</evidence>
<sequence>MWVPCLGDLVKSLPFSQQGRVLASVPLTGCNIPNSTVAMFLVVPLNSYGKNFGSYNLKEKNFSVLLLEFSPTVACIPKRLATRLMSLEKTNVTGDWNYPHINKNEVGENMGKYSHTGLIGGAAPCALLLGALVFPATVLSEVDTNSDAKFAAPDQSQPNQYGTPAPGMIPGAAAPRGGFGHMPPGYYGPNPGMGAGYAPPQGTSPFDEADAPMQPPRGYAVGSSGGAPMPMQHFMPAPGYETTEAGKPRHMPRAGQGGMAGIGMSCPKGSPGCARGPFMRHGGGMGMGRRGMGARRGAGLLQLFQIPDLTDEQRGKIQDISDELRLGHWALMGEKMKYSTQLRRLYQAEPLDAKAIGDIYAKIFDAKRKGIEAEIEANQKAMDLLTEEQRKQLRAWKR</sequence>
<organism evidence="1">
    <name type="scientific">Candidatus Kentrum sp. SD</name>
    <dbReference type="NCBI Taxonomy" id="2126332"/>
    <lineage>
        <taxon>Bacteria</taxon>
        <taxon>Pseudomonadati</taxon>
        <taxon>Pseudomonadota</taxon>
        <taxon>Gammaproteobacteria</taxon>
        <taxon>Candidatus Kentrum</taxon>
    </lineage>
</organism>
<dbReference type="InterPro" id="IPR012899">
    <property type="entry name" value="LTXXQ"/>
</dbReference>
<evidence type="ECO:0000313" key="2">
    <source>
        <dbReference type="EMBL" id="VFK43703.1"/>
    </source>
</evidence>